<evidence type="ECO:0000256" key="3">
    <source>
        <dbReference type="ARBA" id="ARBA00022989"/>
    </source>
</evidence>
<organism evidence="7 8">
    <name type="scientific">Puccinia coronata f. sp. avenae</name>
    <dbReference type="NCBI Taxonomy" id="200324"/>
    <lineage>
        <taxon>Eukaryota</taxon>
        <taxon>Fungi</taxon>
        <taxon>Dikarya</taxon>
        <taxon>Basidiomycota</taxon>
        <taxon>Pucciniomycotina</taxon>
        <taxon>Pucciniomycetes</taxon>
        <taxon>Pucciniales</taxon>
        <taxon>Pucciniaceae</taxon>
        <taxon>Puccinia</taxon>
    </lineage>
</organism>
<feature type="compositionally biased region" description="Polar residues" evidence="5">
    <location>
        <begin position="172"/>
        <end position="181"/>
    </location>
</feature>
<evidence type="ECO:0000256" key="4">
    <source>
        <dbReference type="ARBA" id="ARBA00023136"/>
    </source>
</evidence>
<dbReference type="InterPro" id="IPR037185">
    <property type="entry name" value="EmrE-like"/>
</dbReference>
<feature type="transmembrane region" description="Helical" evidence="6">
    <location>
        <begin position="221"/>
        <end position="241"/>
    </location>
</feature>
<feature type="transmembrane region" description="Helical" evidence="6">
    <location>
        <begin position="378"/>
        <end position="397"/>
    </location>
</feature>
<keyword evidence="4 6" id="KW-0472">Membrane</keyword>
<feature type="transmembrane region" description="Helical" evidence="6">
    <location>
        <begin position="276"/>
        <end position="294"/>
    </location>
</feature>
<reference evidence="7 8" key="1">
    <citation type="submission" date="2017-11" db="EMBL/GenBank/DDBJ databases">
        <title>De novo assembly and phasing of dikaryotic genomes from two isolates of Puccinia coronata f. sp. avenae, the causal agent of oat crown rust.</title>
        <authorList>
            <person name="Miller M.E."/>
            <person name="Zhang Y."/>
            <person name="Omidvar V."/>
            <person name="Sperschneider J."/>
            <person name="Schwessinger B."/>
            <person name="Raley C."/>
            <person name="Palmer J.M."/>
            <person name="Garnica D."/>
            <person name="Upadhyaya N."/>
            <person name="Rathjen J."/>
            <person name="Taylor J.M."/>
            <person name="Park R.F."/>
            <person name="Dodds P.N."/>
            <person name="Hirsch C.D."/>
            <person name="Kianian S.F."/>
            <person name="Figueroa M."/>
        </authorList>
    </citation>
    <scope>NUCLEOTIDE SEQUENCE [LARGE SCALE GENOMIC DNA]</scope>
    <source>
        <strain evidence="7">12SD80</strain>
    </source>
</reference>
<dbReference type="PANTHER" id="PTHR12570">
    <property type="match status" value="1"/>
</dbReference>
<evidence type="ECO:0000256" key="1">
    <source>
        <dbReference type="ARBA" id="ARBA00004141"/>
    </source>
</evidence>
<accession>A0A2N5V1Q2</accession>
<name>A0A2N5V1Q2_9BASI</name>
<dbReference type="Pfam" id="PF05653">
    <property type="entry name" value="Mg_trans_NIPA"/>
    <property type="match status" value="1"/>
</dbReference>
<sequence>MSIKLDDGKRAPRKIVVIFCRVEQGPAVDRNPVLNSSDCSRRGLYYLSPLRAVRSYHHLRSRLPSLAKPLRGACCSAVDVVALCRARGFARWTNAFRYPSRLASRINTSIGTMIMAVEPSTNTLIGVGISVAGNILISIALNLQKLAHQRLENQPSKQAMTHAESTPLIDPHQSSTHNAYTPNAPPFDRPSSSSSSSSSSSPSRSESPYQPNDLSYLSSPLWWLGFVLMSTGELGNFISYGFAPASIVAPLGTVALVCNCVASPLLLGEEFRKRDWLGIGLTIVGTITIVLSSPRSSEALSPDQLALAIRQWSFILYASLCLAAILLLMCLSSTQLANRFIGIDVGLCAISGGFTVLSTKAFSSLLNVLFLDCFKYSITWIMLVVMLVTAILQVIFLNRALQKYDSKHVVPVQFVLFTITAVIGSTILYDDFRNWGSAQVGNFIFACGFIFIGVYLLTKEGTSSESNNEPVSEDPRRLRSAGRNTTLTPVPEEPNESSIINDLALQPSHPNQTFGMSIQGVATQPDHLSESRKGSSPSSWKSVQFSYSSPPRRTLRRQRSQPILFPRAFGTPGYYLIASSTSRSQGTSHGFPGLV</sequence>
<dbReference type="SUPFAM" id="SSF103481">
    <property type="entry name" value="Multidrug resistance efflux transporter EmrE"/>
    <property type="match status" value="1"/>
</dbReference>
<dbReference type="PANTHER" id="PTHR12570:SF65">
    <property type="entry name" value="MAGNESIUM TRANSPORTER NIPA9-RELATED"/>
    <property type="match status" value="1"/>
</dbReference>
<evidence type="ECO:0000313" key="8">
    <source>
        <dbReference type="Proteomes" id="UP000235392"/>
    </source>
</evidence>
<dbReference type="GO" id="GO:0016020">
    <property type="term" value="C:membrane"/>
    <property type="evidence" value="ECO:0007669"/>
    <property type="project" value="UniProtKB-SubCell"/>
</dbReference>
<feature type="region of interest" description="Disordered" evidence="5">
    <location>
        <begin position="462"/>
        <end position="496"/>
    </location>
</feature>
<evidence type="ECO:0000256" key="5">
    <source>
        <dbReference type="SAM" id="MobiDB-lite"/>
    </source>
</evidence>
<feature type="compositionally biased region" description="Low complexity" evidence="5">
    <location>
        <begin position="189"/>
        <end position="208"/>
    </location>
</feature>
<evidence type="ECO:0000313" key="7">
    <source>
        <dbReference type="EMBL" id="PLW43930.1"/>
    </source>
</evidence>
<dbReference type="InterPro" id="IPR008521">
    <property type="entry name" value="Mg_trans_NIPA"/>
</dbReference>
<evidence type="ECO:0000256" key="6">
    <source>
        <dbReference type="SAM" id="Phobius"/>
    </source>
</evidence>
<keyword evidence="2 6" id="KW-0812">Transmembrane</keyword>
<keyword evidence="3 6" id="KW-1133">Transmembrane helix</keyword>
<feature type="transmembrane region" description="Helical" evidence="6">
    <location>
        <begin position="409"/>
        <end position="429"/>
    </location>
</feature>
<feature type="transmembrane region" description="Helical" evidence="6">
    <location>
        <begin position="340"/>
        <end position="358"/>
    </location>
</feature>
<evidence type="ECO:0008006" key="9">
    <source>
        <dbReference type="Google" id="ProtNLM"/>
    </source>
</evidence>
<feature type="transmembrane region" description="Helical" evidence="6">
    <location>
        <begin position="314"/>
        <end position="333"/>
    </location>
</feature>
<dbReference type="AlphaFoldDB" id="A0A2N5V1Q2"/>
<dbReference type="EMBL" id="PGCI01000062">
    <property type="protein sequence ID" value="PLW43930.1"/>
    <property type="molecule type" value="Genomic_DNA"/>
</dbReference>
<feature type="region of interest" description="Disordered" evidence="5">
    <location>
        <begin position="153"/>
        <end position="209"/>
    </location>
</feature>
<feature type="transmembrane region" description="Helical" evidence="6">
    <location>
        <begin position="123"/>
        <end position="143"/>
    </location>
</feature>
<comment type="caution">
    <text evidence="7">The sequence shown here is derived from an EMBL/GenBank/DDBJ whole genome shotgun (WGS) entry which is preliminary data.</text>
</comment>
<proteinExistence type="predicted"/>
<feature type="region of interest" description="Disordered" evidence="5">
    <location>
        <begin position="523"/>
        <end position="563"/>
    </location>
</feature>
<feature type="transmembrane region" description="Helical" evidence="6">
    <location>
        <begin position="435"/>
        <end position="457"/>
    </location>
</feature>
<evidence type="ECO:0000256" key="2">
    <source>
        <dbReference type="ARBA" id="ARBA00022692"/>
    </source>
</evidence>
<dbReference type="Proteomes" id="UP000235392">
    <property type="component" value="Unassembled WGS sequence"/>
</dbReference>
<dbReference type="GO" id="GO:0015095">
    <property type="term" value="F:magnesium ion transmembrane transporter activity"/>
    <property type="evidence" value="ECO:0007669"/>
    <property type="project" value="InterPro"/>
</dbReference>
<gene>
    <name evidence="7" type="ORF">PCASD_06500</name>
</gene>
<comment type="subcellular location">
    <subcellularLocation>
        <location evidence="1">Membrane</location>
        <topology evidence="1">Multi-pass membrane protein</topology>
    </subcellularLocation>
</comment>
<protein>
    <recommendedName>
        <fullName evidence="9">EamA domain-containing protein</fullName>
    </recommendedName>
</protein>
<feature type="transmembrane region" description="Helical" evidence="6">
    <location>
        <begin position="247"/>
        <end position="267"/>
    </location>
</feature>